<gene>
    <name evidence="2" type="ORF">ANE_LOCUS4984</name>
</gene>
<keyword evidence="1" id="KW-0732">Signal</keyword>
<proteinExistence type="predicted"/>
<dbReference type="AlphaFoldDB" id="A0A565B0X1"/>
<name>A0A565B0X1_9BRAS</name>
<evidence type="ECO:0000313" key="3">
    <source>
        <dbReference type="Proteomes" id="UP000489600"/>
    </source>
</evidence>
<dbReference type="EMBL" id="CABITT030000002">
    <property type="protein sequence ID" value="VVA94539.1"/>
    <property type="molecule type" value="Genomic_DNA"/>
</dbReference>
<comment type="caution">
    <text evidence="2">The sequence shown here is derived from an EMBL/GenBank/DDBJ whole genome shotgun (WGS) entry which is preliminary data.</text>
</comment>
<evidence type="ECO:0008006" key="4">
    <source>
        <dbReference type="Google" id="ProtNLM"/>
    </source>
</evidence>
<protein>
    <recommendedName>
        <fullName evidence="4">Defensin-like protein 263</fullName>
    </recommendedName>
</protein>
<feature type="chain" id="PRO_5022126088" description="Defensin-like protein 263" evidence="1">
    <location>
        <begin position="27"/>
        <end position="112"/>
    </location>
</feature>
<dbReference type="Proteomes" id="UP000489600">
    <property type="component" value="Unassembled WGS sequence"/>
</dbReference>
<feature type="signal peptide" evidence="1">
    <location>
        <begin position="1"/>
        <end position="26"/>
    </location>
</feature>
<accession>A0A565B0X1</accession>
<keyword evidence="3" id="KW-1185">Reference proteome</keyword>
<evidence type="ECO:0000313" key="2">
    <source>
        <dbReference type="EMBL" id="VVA94539.1"/>
    </source>
</evidence>
<reference evidence="2" key="1">
    <citation type="submission" date="2019-07" db="EMBL/GenBank/DDBJ databases">
        <authorList>
            <person name="Dittberner H."/>
        </authorList>
    </citation>
    <scope>NUCLEOTIDE SEQUENCE [LARGE SCALE GENOMIC DNA]</scope>
</reference>
<evidence type="ECO:0000256" key="1">
    <source>
        <dbReference type="SAM" id="SignalP"/>
    </source>
</evidence>
<dbReference type="OrthoDB" id="1062545at2759"/>
<sequence length="112" mass="12754">MEKTSLKLVFLFSLTIIAFCLPLSDAREMVKEEVNCIGGKCPEGKKHCNCLPPVVPIMDNYETNASCRRDNECIKYCPKGCKIVNCSIDGNGIKHYCFVSRWPRRNFDTLFP</sequence>
<organism evidence="2 3">
    <name type="scientific">Arabis nemorensis</name>
    <dbReference type="NCBI Taxonomy" id="586526"/>
    <lineage>
        <taxon>Eukaryota</taxon>
        <taxon>Viridiplantae</taxon>
        <taxon>Streptophyta</taxon>
        <taxon>Embryophyta</taxon>
        <taxon>Tracheophyta</taxon>
        <taxon>Spermatophyta</taxon>
        <taxon>Magnoliopsida</taxon>
        <taxon>eudicotyledons</taxon>
        <taxon>Gunneridae</taxon>
        <taxon>Pentapetalae</taxon>
        <taxon>rosids</taxon>
        <taxon>malvids</taxon>
        <taxon>Brassicales</taxon>
        <taxon>Brassicaceae</taxon>
        <taxon>Arabideae</taxon>
        <taxon>Arabis</taxon>
    </lineage>
</organism>